<organism evidence="8 9">
    <name type="scientific">Gordonia paraffinivorans</name>
    <dbReference type="NCBI Taxonomy" id="175628"/>
    <lineage>
        <taxon>Bacteria</taxon>
        <taxon>Bacillati</taxon>
        <taxon>Actinomycetota</taxon>
        <taxon>Actinomycetes</taxon>
        <taxon>Mycobacteriales</taxon>
        <taxon>Gordoniaceae</taxon>
        <taxon>Gordonia</taxon>
    </lineage>
</organism>
<keyword evidence="5 7" id="KW-0472">Membrane</keyword>
<keyword evidence="4 7" id="KW-1133">Transmembrane helix</keyword>
<protein>
    <submittedName>
        <fullName evidence="8">Putrescine importer PuuP</fullName>
    </submittedName>
</protein>
<feature type="region of interest" description="Disordered" evidence="6">
    <location>
        <begin position="1"/>
        <end position="22"/>
    </location>
</feature>
<evidence type="ECO:0000256" key="2">
    <source>
        <dbReference type="ARBA" id="ARBA00022475"/>
    </source>
</evidence>
<feature type="transmembrane region" description="Helical" evidence="7">
    <location>
        <begin position="175"/>
        <end position="197"/>
    </location>
</feature>
<accession>A0ABD7V355</accession>
<feature type="transmembrane region" description="Helical" evidence="7">
    <location>
        <begin position="107"/>
        <end position="135"/>
    </location>
</feature>
<sequence length="529" mass="55403">MALDSARSGPAQSGASTGTSTPPQLKKGALGLVGVVFMVVAFSAPVTAMTGNLPVAVGFGNGIGAPAGFIIATIVLTIFSVGFIALARHITAAGAFYTFVSRGWSRIVGLPAGVLSMFTYMTMEAALIGIFSAFAQQAVESQFGLDLPWIVYGAACLVVIAVLSHKDISLAAKVLGLVLVLEIALLTATAVSSLVNAPEGLSLTSLNPATALSTNGVPGGVVGLGLLMAFWSWVGFESTAIYGEESKDPKRIVPQATLIAVIGIGVFYTFISWGVIAGNGGAKSVELASGAEPFDLIYAPSEMYLGAWSVHAYQWLAIGGSFACALAIHNSAARYLFAFGRDRILPNKLGAVHATHNSPWIASLTQSCFAGILLLGCVISGSDPYGVMFVLIGIMATLSLLAVQVMCSISTIVYFHVRGEHPETKHWLRTLVCPVIGALGMLFVIYLMASNMRAAAGAASETLLFKAIPYILIVLFVASLVTALYLRRSHPAVYQRIGSTIFDDLPAMDSHVLDDDPDPDHRTGTLGKP</sequence>
<keyword evidence="3 7" id="KW-0812">Transmembrane</keyword>
<evidence type="ECO:0000256" key="3">
    <source>
        <dbReference type="ARBA" id="ARBA00022692"/>
    </source>
</evidence>
<comment type="subcellular location">
    <subcellularLocation>
        <location evidence="1">Cell membrane</location>
        <topology evidence="1">Multi-pass membrane protein</topology>
    </subcellularLocation>
</comment>
<dbReference type="InterPro" id="IPR002293">
    <property type="entry name" value="AA/rel_permease1"/>
</dbReference>
<dbReference type="InterPro" id="IPR050367">
    <property type="entry name" value="APC_superfamily"/>
</dbReference>
<dbReference type="RefSeq" id="WP_006901233.1">
    <property type="nucleotide sequence ID" value="NZ_CAACYD010000006.1"/>
</dbReference>
<gene>
    <name evidence="8" type="primary">puuP_2</name>
    <name evidence="8" type="ORF">NCTC8139_02237</name>
</gene>
<feature type="transmembrane region" description="Helical" evidence="7">
    <location>
        <begin position="256"/>
        <end position="276"/>
    </location>
</feature>
<keyword evidence="2" id="KW-1003">Cell membrane</keyword>
<dbReference type="PIRSF" id="PIRSF006060">
    <property type="entry name" value="AA_transporter"/>
    <property type="match status" value="1"/>
</dbReference>
<reference evidence="8 9" key="1">
    <citation type="submission" date="2019-02" db="EMBL/GenBank/DDBJ databases">
        <authorList>
            <consortium name="Pathogen Informatics"/>
        </authorList>
    </citation>
    <scope>NUCLEOTIDE SEQUENCE [LARGE SCALE GENOMIC DNA]</scope>
    <source>
        <strain evidence="8 9">3012STDY6756503</strain>
    </source>
</reference>
<feature type="transmembrane region" description="Helical" evidence="7">
    <location>
        <begin position="147"/>
        <end position="163"/>
    </location>
</feature>
<evidence type="ECO:0000256" key="4">
    <source>
        <dbReference type="ARBA" id="ARBA00022989"/>
    </source>
</evidence>
<dbReference type="Gene3D" id="1.20.1740.10">
    <property type="entry name" value="Amino acid/polyamine transporter I"/>
    <property type="match status" value="1"/>
</dbReference>
<dbReference type="PANTHER" id="PTHR42770">
    <property type="entry name" value="AMINO ACID TRANSPORTER-RELATED"/>
    <property type="match status" value="1"/>
</dbReference>
<dbReference type="Proteomes" id="UP000360750">
    <property type="component" value="Unassembled WGS sequence"/>
</dbReference>
<evidence type="ECO:0000256" key="1">
    <source>
        <dbReference type="ARBA" id="ARBA00004651"/>
    </source>
</evidence>
<dbReference type="Pfam" id="PF13520">
    <property type="entry name" value="AA_permease_2"/>
    <property type="match status" value="1"/>
</dbReference>
<dbReference type="AlphaFoldDB" id="A0ABD7V355"/>
<feature type="transmembrane region" description="Helical" evidence="7">
    <location>
        <begin position="358"/>
        <end position="381"/>
    </location>
</feature>
<feature type="transmembrane region" description="Helical" evidence="7">
    <location>
        <begin position="387"/>
        <end position="415"/>
    </location>
</feature>
<feature type="transmembrane region" description="Helical" evidence="7">
    <location>
        <begin position="312"/>
        <end position="337"/>
    </location>
</feature>
<dbReference type="EMBL" id="CAACYD010000006">
    <property type="protein sequence ID" value="VFA88686.1"/>
    <property type="molecule type" value="Genomic_DNA"/>
</dbReference>
<dbReference type="PANTHER" id="PTHR42770:SF16">
    <property type="entry name" value="AMINO ACID PERMEASE"/>
    <property type="match status" value="1"/>
</dbReference>
<proteinExistence type="predicted"/>
<evidence type="ECO:0000313" key="9">
    <source>
        <dbReference type="Proteomes" id="UP000360750"/>
    </source>
</evidence>
<name>A0ABD7V355_9ACTN</name>
<feature type="transmembrane region" description="Helical" evidence="7">
    <location>
        <begin position="29"/>
        <end position="51"/>
    </location>
</feature>
<feature type="transmembrane region" description="Helical" evidence="7">
    <location>
        <begin position="217"/>
        <end position="236"/>
    </location>
</feature>
<feature type="transmembrane region" description="Helical" evidence="7">
    <location>
        <begin position="467"/>
        <end position="486"/>
    </location>
</feature>
<dbReference type="GO" id="GO:0005886">
    <property type="term" value="C:plasma membrane"/>
    <property type="evidence" value="ECO:0007669"/>
    <property type="project" value="UniProtKB-SubCell"/>
</dbReference>
<feature type="compositionally biased region" description="Polar residues" evidence="6">
    <location>
        <begin position="10"/>
        <end position="22"/>
    </location>
</feature>
<evidence type="ECO:0000256" key="6">
    <source>
        <dbReference type="SAM" id="MobiDB-lite"/>
    </source>
</evidence>
<feature type="transmembrane region" description="Helical" evidence="7">
    <location>
        <begin position="427"/>
        <end position="447"/>
    </location>
</feature>
<feature type="transmembrane region" description="Helical" evidence="7">
    <location>
        <begin position="63"/>
        <end position="86"/>
    </location>
</feature>
<evidence type="ECO:0000256" key="7">
    <source>
        <dbReference type="SAM" id="Phobius"/>
    </source>
</evidence>
<dbReference type="GeneID" id="60750241"/>
<evidence type="ECO:0000313" key="8">
    <source>
        <dbReference type="EMBL" id="VFA88686.1"/>
    </source>
</evidence>
<comment type="caution">
    <text evidence="8">The sequence shown here is derived from an EMBL/GenBank/DDBJ whole genome shotgun (WGS) entry which is preliminary data.</text>
</comment>
<evidence type="ECO:0000256" key="5">
    <source>
        <dbReference type="ARBA" id="ARBA00023136"/>
    </source>
</evidence>